<accession>A0A6C0HTV5</accession>
<evidence type="ECO:0000313" key="3">
    <source>
        <dbReference type="EMBL" id="QHT83566.1"/>
    </source>
</evidence>
<dbReference type="EMBL" id="MN740010">
    <property type="protein sequence ID" value="QHT83566.1"/>
    <property type="molecule type" value="Genomic_DNA"/>
</dbReference>
<protein>
    <recommendedName>
        <fullName evidence="4">Alpha-1,2-fucosyltransferase</fullName>
    </recommendedName>
</protein>
<evidence type="ECO:0000256" key="1">
    <source>
        <dbReference type="ARBA" id="ARBA00022676"/>
    </source>
</evidence>
<name>A0A6C0HTV5_9ZZZZ</name>
<dbReference type="PANTHER" id="PTHR11927">
    <property type="entry name" value="GALACTOSIDE 2-L-FUCOSYLTRANSFERASE"/>
    <property type="match status" value="1"/>
</dbReference>
<proteinExistence type="predicted"/>
<dbReference type="GO" id="GO:0016020">
    <property type="term" value="C:membrane"/>
    <property type="evidence" value="ECO:0007669"/>
    <property type="project" value="InterPro"/>
</dbReference>
<dbReference type="PANTHER" id="PTHR11927:SF9">
    <property type="entry name" value="L-FUCOSYLTRANSFERASE"/>
    <property type="match status" value="1"/>
</dbReference>
<evidence type="ECO:0000256" key="2">
    <source>
        <dbReference type="ARBA" id="ARBA00022679"/>
    </source>
</evidence>
<dbReference type="Pfam" id="PF01531">
    <property type="entry name" value="Glyco_transf_11"/>
    <property type="match status" value="1"/>
</dbReference>
<dbReference type="CDD" id="cd11301">
    <property type="entry name" value="Fut1_Fut2_like"/>
    <property type="match status" value="1"/>
</dbReference>
<keyword evidence="1" id="KW-0328">Glycosyltransferase</keyword>
<reference evidence="3" key="1">
    <citation type="journal article" date="2020" name="Nature">
        <title>Giant virus diversity and host interactions through global metagenomics.</title>
        <authorList>
            <person name="Schulz F."/>
            <person name="Roux S."/>
            <person name="Paez-Espino D."/>
            <person name="Jungbluth S."/>
            <person name="Walsh D.A."/>
            <person name="Denef V.J."/>
            <person name="McMahon K.D."/>
            <person name="Konstantinidis K.T."/>
            <person name="Eloe-Fadrosh E.A."/>
            <person name="Kyrpides N.C."/>
            <person name="Woyke T."/>
        </authorList>
    </citation>
    <scope>NUCLEOTIDE SEQUENCE</scope>
    <source>
        <strain evidence="3">GVMAG-M-3300023184-168</strain>
    </source>
</reference>
<evidence type="ECO:0008006" key="4">
    <source>
        <dbReference type="Google" id="ProtNLM"/>
    </source>
</evidence>
<keyword evidence="2" id="KW-0808">Transferase</keyword>
<dbReference type="GO" id="GO:0008107">
    <property type="term" value="F:galactoside 2-alpha-L-fucosyltransferase activity"/>
    <property type="evidence" value="ECO:0007669"/>
    <property type="project" value="InterPro"/>
</dbReference>
<sequence length="280" mass="34150">MGGLGNQLFQIFTTFAYCLRFNKKIVLPYTKILTVGVNRNTYWDSFLYNLKFYTTFNHTYCLKNQDLLNFQQYREKNHNYLKIPEINNTNFLLYGYFQSYKYFEDKFDEIISIIKLEEQKKEIIKTYPEYYSNNNTYISMHFRLGDYKLKQQYHNIISYDYYYNALSHIFCFIDTKIPVIILYFCEEEDNYIIDPIIEQLKEKFHFFTFLKVDDNIEDWKQMLIMSNCHHNIIANSSFSWWGAYFNNNKDKVVCYPSQWFGPLMNNNVNDMFPDNWVKIK</sequence>
<dbReference type="GO" id="GO:0005975">
    <property type="term" value="P:carbohydrate metabolic process"/>
    <property type="evidence" value="ECO:0007669"/>
    <property type="project" value="InterPro"/>
</dbReference>
<dbReference type="InterPro" id="IPR002516">
    <property type="entry name" value="Glyco_trans_11"/>
</dbReference>
<organism evidence="3">
    <name type="scientific">viral metagenome</name>
    <dbReference type="NCBI Taxonomy" id="1070528"/>
    <lineage>
        <taxon>unclassified sequences</taxon>
        <taxon>metagenomes</taxon>
        <taxon>organismal metagenomes</taxon>
    </lineage>
</organism>
<dbReference type="AlphaFoldDB" id="A0A6C0HTV5"/>